<evidence type="ECO:0000259" key="4">
    <source>
        <dbReference type="Pfam" id="PF11797"/>
    </source>
</evidence>
<feature type="domain" description="WxL Interacting Protein host binding" evidence="4">
    <location>
        <begin position="168"/>
        <end position="291"/>
    </location>
</feature>
<feature type="signal peptide" evidence="2">
    <location>
        <begin position="1"/>
        <end position="24"/>
    </location>
</feature>
<feature type="domain" description="WxL Interacting Protein peptidoglycan binding" evidence="3">
    <location>
        <begin position="31"/>
        <end position="155"/>
    </location>
</feature>
<keyword evidence="2" id="KW-0732">Signal</keyword>
<dbReference type="STRING" id="283737.SAMN05660453_1162"/>
<proteinExistence type="predicted"/>
<evidence type="ECO:0000256" key="2">
    <source>
        <dbReference type="SAM" id="SignalP"/>
    </source>
</evidence>
<sequence>MKKFTVLLAMFASLLLFGSHVASANDTDSKFNVSVVKSDKMRGDTSRAWFDLKMNPSEKTTLHLELTNRGDKAATFIIAATQAETQTNMAMVADRSISDVQSSVIPSLQLGSNILTVPETKVTLAAGDTREITAQVNMPSSKINGSWLGGIHIQKQVDSSDRVKNGYTNRFNYLCYVQLSNTDTVTKADLSLKKVSYEKKASAGQVDIKLQNDKAGYVADANSEVKIRQKGQSENVTDYKQTNQSIANGSVFTYQVPTDALKAGKTYVADITIHDNKNNLTWHWSQEFKVSMFLPVSGWFGDKLGKNYAWLWWLLALLALLIFLIIFFLLRRRRMVDIIEIVAGKEVQRRVAYKEYKKMLKDGMFVTLAKKVKK</sequence>
<feature type="transmembrane region" description="Helical" evidence="1">
    <location>
        <begin position="310"/>
        <end position="330"/>
    </location>
</feature>
<evidence type="ECO:0000259" key="3">
    <source>
        <dbReference type="Pfam" id="PF06030"/>
    </source>
</evidence>
<keyword evidence="6" id="KW-1185">Reference proteome</keyword>
<protein>
    <submittedName>
        <fullName evidence="5">Uncharacterized protein</fullName>
    </submittedName>
</protein>
<accession>A0A1I1GRY2</accession>
<dbReference type="EMBL" id="FOLI01000006">
    <property type="protein sequence ID" value="SFC14246.1"/>
    <property type="molecule type" value="Genomic_DNA"/>
</dbReference>
<dbReference type="Pfam" id="PF06030">
    <property type="entry name" value="WxLIP_PGBD"/>
    <property type="match status" value="1"/>
</dbReference>
<gene>
    <name evidence="5" type="ORF">SAMN05660453_1162</name>
</gene>
<feature type="chain" id="PRO_5011623650" evidence="2">
    <location>
        <begin position="25"/>
        <end position="374"/>
    </location>
</feature>
<organism evidence="5 6">
    <name type="scientific">Fructobacillus durionis</name>
    <dbReference type="NCBI Taxonomy" id="283737"/>
    <lineage>
        <taxon>Bacteria</taxon>
        <taxon>Bacillati</taxon>
        <taxon>Bacillota</taxon>
        <taxon>Bacilli</taxon>
        <taxon>Lactobacillales</taxon>
        <taxon>Lactobacillaceae</taxon>
        <taxon>Fructobacillus</taxon>
    </lineage>
</organism>
<dbReference type="InterPro" id="IPR021759">
    <property type="entry name" value="WxLIP_HBD"/>
</dbReference>
<dbReference type="Pfam" id="PF11797">
    <property type="entry name" value="WxLIP_HBD"/>
    <property type="match status" value="1"/>
</dbReference>
<dbReference type="InterPro" id="IPR010317">
    <property type="entry name" value="WxLIP_PGBD"/>
</dbReference>
<keyword evidence="1" id="KW-1133">Transmembrane helix</keyword>
<dbReference type="RefSeq" id="WP_091502926.1">
    <property type="nucleotide sequence ID" value="NZ_FOLI01000006.1"/>
</dbReference>
<keyword evidence="1" id="KW-0472">Membrane</keyword>
<dbReference type="OrthoDB" id="2148484at2"/>
<evidence type="ECO:0000256" key="1">
    <source>
        <dbReference type="SAM" id="Phobius"/>
    </source>
</evidence>
<dbReference type="Proteomes" id="UP000199376">
    <property type="component" value="Unassembled WGS sequence"/>
</dbReference>
<keyword evidence="1" id="KW-0812">Transmembrane</keyword>
<evidence type="ECO:0000313" key="6">
    <source>
        <dbReference type="Proteomes" id="UP000199376"/>
    </source>
</evidence>
<dbReference type="AlphaFoldDB" id="A0A1I1GRY2"/>
<reference evidence="5 6" key="1">
    <citation type="submission" date="2016-10" db="EMBL/GenBank/DDBJ databases">
        <authorList>
            <person name="de Groot N.N."/>
        </authorList>
    </citation>
    <scope>NUCLEOTIDE SEQUENCE [LARGE SCALE GENOMIC DNA]</scope>
    <source>
        <strain evidence="5 6">DSM 19113</strain>
    </source>
</reference>
<evidence type="ECO:0000313" key="5">
    <source>
        <dbReference type="EMBL" id="SFC14246.1"/>
    </source>
</evidence>
<name>A0A1I1GRY2_9LACO</name>